<dbReference type="InParanoid" id="A0A165NHB6"/>
<dbReference type="EMBL" id="KV425899">
    <property type="protein sequence ID" value="KZW00749.1"/>
    <property type="molecule type" value="Genomic_DNA"/>
</dbReference>
<keyword evidence="2" id="KW-1185">Reference proteome</keyword>
<gene>
    <name evidence="1" type="ORF">EXIGLDRAFT_603870</name>
</gene>
<dbReference type="Proteomes" id="UP000077266">
    <property type="component" value="Unassembled WGS sequence"/>
</dbReference>
<sequence length="81" mass="8539">LHVSADGSAEIGPVVLASYSGVRFSLTGMSGELMVMLVAEESKTEIAMVRDVDAVLEEQETVVGACPVGRRVGNRSIDDET</sequence>
<proteinExistence type="predicted"/>
<accession>A0A165NHB6</accession>
<organism evidence="1 2">
    <name type="scientific">Exidia glandulosa HHB12029</name>
    <dbReference type="NCBI Taxonomy" id="1314781"/>
    <lineage>
        <taxon>Eukaryota</taxon>
        <taxon>Fungi</taxon>
        <taxon>Dikarya</taxon>
        <taxon>Basidiomycota</taxon>
        <taxon>Agaricomycotina</taxon>
        <taxon>Agaricomycetes</taxon>
        <taxon>Auriculariales</taxon>
        <taxon>Exidiaceae</taxon>
        <taxon>Exidia</taxon>
    </lineage>
</organism>
<feature type="non-terminal residue" evidence="1">
    <location>
        <position position="1"/>
    </location>
</feature>
<name>A0A165NHB6_EXIGL</name>
<evidence type="ECO:0000313" key="1">
    <source>
        <dbReference type="EMBL" id="KZW00749.1"/>
    </source>
</evidence>
<evidence type="ECO:0000313" key="2">
    <source>
        <dbReference type="Proteomes" id="UP000077266"/>
    </source>
</evidence>
<dbReference type="AlphaFoldDB" id="A0A165NHB6"/>
<reference evidence="1 2" key="1">
    <citation type="journal article" date="2016" name="Mol. Biol. Evol.">
        <title>Comparative Genomics of Early-Diverging Mushroom-Forming Fungi Provides Insights into the Origins of Lignocellulose Decay Capabilities.</title>
        <authorList>
            <person name="Nagy L.G."/>
            <person name="Riley R."/>
            <person name="Tritt A."/>
            <person name="Adam C."/>
            <person name="Daum C."/>
            <person name="Floudas D."/>
            <person name="Sun H."/>
            <person name="Yadav J.S."/>
            <person name="Pangilinan J."/>
            <person name="Larsson K.H."/>
            <person name="Matsuura K."/>
            <person name="Barry K."/>
            <person name="Labutti K."/>
            <person name="Kuo R."/>
            <person name="Ohm R.A."/>
            <person name="Bhattacharya S.S."/>
            <person name="Shirouzu T."/>
            <person name="Yoshinaga Y."/>
            <person name="Martin F.M."/>
            <person name="Grigoriev I.V."/>
            <person name="Hibbett D.S."/>
        </authorList>
    </citation>
    <scope>NUCLEOTIDE SEQUENCE [LARGE SCALE GENOMIC DNA]</scope>
    <source>
        <strain evidence="1 2">HHB12029</strain>
    </source>
</reference>
<protein>
    <submittedName>
        <fullName evidence="1">Uncharacterized protein</fullName>
    </submittedName>
</protein>